<keyword evidence="2" id="KW-1185">Reference proteome</keyword>
<dbReference type="EMBL" id="VSZS01000058">
    <property type="protein sequence ID" value="TYR33757.1"/>
    <property type="molecule type" value="Genomic_DNA"/>
</dbReference>
<accession>A0A5D4GZM2</accession>
<reference evidence="1 2" key="2">
    <citation type="submission" date="2019-09" db="EMBL/GenBank/DDBJ databases">
        <title>Mesorhizobium sp. MaA-C15 isolated from Microcystis aeruginosa.</title>
        <authorList>
            <person name="Jeong S.E."/>
            <person name="Jin H.M."/>
            <person name="Jeon C.O."/>
        </authorList>
    </citation>
    <scope>NUCLEOTIDE SEQUENCE [LARGE SCALE GENOMIC DNA]</scope>
    <source>
        <strain evidence="1 2">MaA-C15</strain>
    </source>
</reference>
<dbReference type="Proteomes" id="UP000323258">
    <property type="component" value="Unassembled WGS sequence"/>
</dbReference>
<reference evidence="1 2" key="1">
    <citation type="submission" date="2019-08" db="EMBL/GenBank/DDBJ databases">
        <authorList>
            <person name="Seo Y.L."/>
        </authorList>
    </citation>
    <scope>NUCLEOTIDE SEQUENCE [LARGE SCALE GENOMIC DNA]</scope>
    <source>
        <strain evidence="1 2">MaA-C15</strain>
    </source>
</reference>
<evidence type="ECO:0000313" key="1">
    <source>
        <dbReference type="EMBL" id="TYR33757.1"/>
    </source>
</evidence>
<name>A0A5D4GZM2_9HYPH</name>
<dbReference type="AlphaFoldDB" id="A0A5D4GZM2"/>
<protein>
    <submittedName>
        <fullName evidence="1">Uncharacterized protein</fullName>
    </submittedName>
</protein>
<proteinExistence type="predicted"/>
<sequence>MHQSRPANPTDPGDAADLSIMGCLHERMGTFPPPVLPMATVAQHRRKINSFLTIRPDSRILG</sequence>
<comment type="caution">
    <text evidence="1">The sequence shown here is derived from an EMBL/GenBank/DDBJ whole genome shotgun (WGS) entry which is preliminary data.</text>
</comment>
<organism evidence="1 2">
    <name type="scientific">Neoaquamicrobium microcysteis</name>
    <dbReference type="NCBI Taxonomy" id="2682781"/>
    <lineage>
        <taxon>Bacteria</taxon>
        <taxon>Pseudomonadati</taxon>
        <taxon>Pseudomonadota</taxon>
        <taxon>Alphaproteobacteria</taxon>
        <taxon>Hyphomicrobiales</taxon>
        <taxon>Phyllobacteriaceae</taxon>
        <taxon>Neoaquamicrobium</taxon>
    </lineage>
</organism>
<gene>
    <name evidence="1" type="ORF">FY036_06810</name>
</gene>
<evidence type="ECO:0000313" key="2">
    <source>
        <dbReference type="Proteomes" id="UP000323258"/>
    </source>
</evidence>